<dbReference type="GO" id="GO:0051707">
    <property type="term" value="P:response to other organism"/>
    <property type="evidence" value="ECO:0007669"/>
    <property type="project" value="UniProtKB-ARBA"/>
</dbReference>
<feature type="domain" description="Disease resistance protein winged helix" evidence="8">
    <location>
        <begin position="421"/>
        <end position="480"/>
    </location>
</feature>
<name>A0A9Q0KGF9_9MAGN</name>
<dbReference type="InterPro" id="IPR041118">
    <property type="entry name" value="Rx_N"/>
</dbReference>
<feature type="domain" description="NB-ARC" evidence="6">
    <location>
        <begin position="161"/>
        <end position="334"/>
    </location>
</feature>
<evidence type="ECO:0000256" key="5">
    <source>
        <dbReference type="ARBA" id="ARBA00022840"/>
    </source>
</evidence>
<dbReference type="InterPro" id="IPR056789">
    <property type="entry name" value="LRR_R13L1-DRL21"/>
</dbReference>
<keyword evidence="3" id="KW-0547">Nucleotide-binding</keyword>
<dbReference type="Pfam" id="PF00931">
    <property type="entry name" value="NB-ARC"/>
    <property type="match status" value="1"/>
</dbReference>
<dbReference type="GO" id="GO:0006952">
    <property type="term" value="P:defense response"/>
    <property type="evidence" value="ECO:0007669"/>
    <property type="project" value="UniProtKB-KW"/>
</dbReference>
<dbReference type="GO" id="GO:0043531">
    <property type="term" value="F:ADP binding"/>
    <property type="evidence" value="ECO:0007669"/>
    <property type="project" value="InterPro"/>
</dbReference>
<dbReference type="PRINTS" id="PR00364">
    <property type="entry name" value="DISEASERSIST"/>
</dbReference>
<dbReference type="Pfam" id="PF18052">
    <property type="entry name" value="Rx_N"/>
    <property type="match status" value="1"/>
</dbReference>
<dbReference type="Gene3D" id="3.40.50.300">
    <property type="entry name" value="P-loop containing nucleotide triphosphate hydrolases"/>
    <property type="match status" value="1"/>
</dbReference>
<keyword evidence="11" id="KW-1185">Reference proteome</keyword>
<dbReference type="InterPro" id="IPR042197">
    <property type="entry name" value="Apaf_helical"/>
</dbReference>
<organism evidence="10 11">
    <name type="scientific">Protea cynaroides</name>
    <dbReference type="NCBI Taxonomy" id="273540"/>
    <lineage>
        <taxon>Eukaryota</taxon>
        <taxon>Viridiplantae</taxon>
        <taxon>Streptophyta</taxon>
        <taxon>Embryophyta</taxon>
        <taxon>Tracheophyta</taxon>
        <taxon>Spermatophyta</taxon>
        <taxon>Magnoliopsida</taxon>
        <taxon>Proteales</taxon>
        <taxon>Proteaceae</taxon>
        <taxon>Protea</taxon>
    </lineage>
</organism>
<dbReference type="SUPFAM" id="SSF52058">
    <property type="entry name" value="L domain-like"/>
    <property type="match status" value="1"/>
</dbReference>
<evidence type="ECO:0000259" key="9">
    <source>
        <dbReference type="Pfam" id="PF25019"/>
    </source>
</evidence>
<feature type="domain" description="Disease resistance N-terminal" evidence="7">
    <location>
        <begin position="30"/>
        <end position="94"/>
    </location>
</feature>
<dbReference type="PANTHER" id="PTHR36766:SF40">
    <property type="entry name" value="DISEASE RESISTANCE PROTEIN RGA3"/>
    <property type="match status" value="1"/>
</dbReference>
<dbReference type="SUPFAM" id="SSF52540">
    <property type="entry name" value="P-loop containing nucleoside triphosphate hydrolases"/>
    <property type="match status" value="1"/>
</dbReference>
<evidence type="ECO:0008006" key="12">
    <source>
        <dbReference type="Google" id="ProtNLM"/>
    </source>
</evidence>
<feature type="domain" description="R13L1/DRL21-like LRR repeat region" evidence="9">
    <location>
        <begin position="707"/>
        <end position="816"/>
    </location>
</feature>
<dbReference type="InterPro" id="IPR058922">
    <property type="entry name" value="WHD_DRP"/>
</dbReference>
<dbReference type="Gene3D" id="1.10.8.430">
    <property type="entry name" value="Helical domain of apoptotic protease-activating factors"/>
    <property type="match status" value="1"/>
</dbReference>
<evidence type="ECO:0000256" key="2">
    <source>
        <dbReference type="ARBA" id="ARBA00022737"/>
    </source>
</evidence>
<evidence type="ECO:0000256" key="1">
    <source>
        <dbReference type="ARBA" id="ARBA00022614"/>
    </source>
</evidence>
<dbReference type="InterPro" id="IPR027417">
    <property type="entry name" value="P-loop_NTPase"/>
</dbReference>
<keyword evidence="1" id="KW-0433">Leucine-rich repeat</keyword>
<accession>A0A9Q0KGF9</accession>
<dbReference type="PANTHER" id="PTHR36766">
    <property type="entry name" value="PLANT BROAD-SPECTRUM MILDEW RESISTANCE PROTEIN RPW8"/>
    <property type="match status" value="1"/>
</dbReference>
<evidence type="ECO:0000259" key="7">
    <source>
        <dbReference type="Pfam" id="PF18052"/>
    </source>
</evidence>
<dbReference type="InterPro" id="IPR032675">
    <property type="entry name" value="LRR_dom_sf"/>
</dbReference>
<dbReference type="Gene3D" id="1.20.5.4130">
    <property type="match status" value="1"/>
</dbReference>
<dbReference type="Pfam" id="PF25019">
    <property type="entry name" value="LRR_R13L1-DRL21"/>
    <property type="match status" value="1"/>
</dbReference>
<evidence type="ECO:0000313" key="11">
    <source>
        <dbReference type="Proteomes" id="UP001141806"/>
    </source>
</evidence>
<protein>
    <recommendedName>
        <fullName evidence="12">Disease resistance RPP13-like protein 1</fullName>
    </recommendedName>
</protein>
<keyword evidence="4" id="KW-0611">Plant defense</keyword>
<dbReference type="Gene3D" id="3.80.10.10">
    <property type="entry name" value="Ribonuclease Inhibitor"/>
    <property type="match status" value="1"/>
</dbReference>
<dbReference type="InterPro" id="IPR036388">
    <property type="entry name" value="WH-like_DNA-bd_sf"/>
</dbReference>
<dbReference type="AlphaFoldDB" id="A0A9Q0KGF9"/>
<reference evidence="10" key="1">
    <citation type="journal article" date="2023" name="Plant J.">
        <title>The genome of the king protea, Protea cynaroides.</title>
        <authorList>
            <person name="Chang J."/>
            <person name="Duong T.A."/>
            <person name="Schoeman C."/>
            <person name="Ma X."/>
            <person name="Roodt D."/>
            <person name="Barker N."/>
            <person name="Li Z."/>
            <person name="Van de Peer Y."/>
            <person name="Mizrachi E."/>
        </authorList>
    </citation>
    <scope>NUCLEOTIDE SEQUENCE</scope>
    <source>
        <tissue evidence="10">Young leaves</tissue>
    </source>
</reference>
<dbReference type="Pfam" id="PF23559">
    <property type="entry name" value="WHD_DRP"/>
    <property type="match status" value="1"/>
</dbReference>
<evidence type="ECO:0000313" key="10">
    <source>
        <dbReference type="EMBL" id="KAJ4970133.1"/>
    </source>
</evidence>
<evidence type="ECO:0000259" key="8">
    <source>
        <dbReference type="Pfam" id="PF23559"/>
    </source>
</evidence>
<dbReference type="Gene3D" id="1.10.10.10">
    <property type="entry name" value="Winged helix-like DNA-binding domain superfamily/Winged helix DNA-binding domain"/>
    <property type="match status" value="1"/>
</dbReference>
<keyword evidence="5" id="KW-0067">ATP-binding</keyword>
<evidence type="ECO:0000259" key="6">
    <source>
        <dbReference type="Pfam" id="PF00931"/>
    </source>
</evidence>
<evidence type="ECO:0000256" key="3">
    <source>
        <dbReference type="ARBA" id="ARBA00022741"/>
    </source>
</evidence>
<dbReference type="Proteomes" id="UP001141806">
    <property type="component" value="Unassembled WGS sequence"/>
</dbReference>
<dbReference type="GO" id="GO:0005524">
    <property type="term" value="F:ATP binding"/>
    <property type="evidence" value="ECO:0007669"/>
    <property type="project" value="UniProtKB-KW"/>
</dbReference>
<keyword evidence="2" id="KW-0677">Repeat</keyword>
<dbReference type="OrthoDB" id="37484at2759"/>
<dbReference type="InterPro" id="IPR002182">
    <property type="entry name" value="NB-ARC"/>
</dbReference>
<evidence type="ECO:0000256" key="4">
    <source>
        <dbReference type="ARBA" id="ARBA00022821"/>
    </source>
</evidence>
<gene>
    <name evidence="10" type="ORF">NE237_003232</name>
</gene>
<comment type="caution">
    <text evidence="10">The sequence shown here is derived from an EMBL/GenBank/DDBJ whole genome shotgun (WGS) entry which is preliminary data.</text>
</comment>
<dbReference type="EMBL" id="JAMYWD010000005">
    <property type="protein sequence ID" value="KAJ4970133.1"/>
    <property type="molecule type" value="Genomic_DNA"/>
</dbReference>
<proteinExistence type="predicted"/>
<sequence length="956" mass="110037">MLDFLQVAFDRIFSPELQDVACRWKIDLVKVKSLGVTLAKIKVLYDEAEVKQLTSDDVKRWLHRLKQLLYDAEDILDEYATELLRLKLESTGPHQTQQVQEFKRFGSKVKEIIEKLKSAEQQGVALGLNSRLGPGSSRHMVFSERPPTGPFAISSKVFGRKEDKDEIVKWLFETPSSTDNNFSVLSIVGIGGSGKTTLAQLVYNDPMVENAKSYFHLKAWVCVSEDFDVVRLTKEILEAVTQSSQPFTSLSMLQMKLKDALCGKRFVFVLDDMWNQNSERWDALTSVFAFGERGSKILVTTRSKSVSKIVRTNPDYDIKGLPEEHCFALFRRHALIDGNSSDTKQKMKAFGEKIMKRCWGLPLAVMTLAGLLRGKSKDSEWDDILKNEIWDLRNSEILPSLMLSYHHLTPPLKRCFAYCALFPKDYVFHKIELVMLWIAEGFVQPSPEGRKRLEDIGSGYFDELFMRCFFESSDCSSTFEKFHPFGQPTRLNHGEDLFSKLSYEFHVRSFFESSNDTGSRFVMHDLIHDLAQYVSGGIYCRREDDPCDNPSQVLTTTRHLSFLTKYCNVDAMESEAMKRVRTLLDLTNHLQYSSIKELLPTMKCQFQFIRVLRVRCDNILELPYEIGMLKHLRLLDISFCYIERLPDSITSLVNLQVLVLTGCWKLKELPKNMGKYLVNLRHLLLPVGMIHNDSLDQMPLIVVGNQGREAFVANFMNMPHLLGLRLRWSAYESENSFGDLGRDEKVEEDVLDQLQPHTNLEVLWIQHYGGTRFPSWIQDPHAFSKLENVSLLNCHKCIFLPHLWQLPLLKHLVISGLNAIKIVGSDKFSSRYGSSSNKQFQSLETLHIRSMGEWEQWLEQGDGQFPRLYKLSINLCPKLKMLIHQFPALDELEIGDCEDLKNLPQHLDSVQQLRIKNCQKLVLLPSLLCIKTLTLDSCTYRWRMDKNSASTVRLSQ</sequence>